<keyword evidence="2" id="KW-1185">Reference proteome</keyword>
<comment type="caution">
    <text evidence="1">The sequence shown here is derived from an EMBL/GenBank/DDBJ whole genome shotgun (WGS) entry which is preliminary data.</text>
</comment>
<evidence type="ECO:0000313" key="1">
    <source>
        <dbReference type="EMBL" id="NEN23563.1"/>
    </source>
</evidence>
<proteinExistence type="predicted"/>
<accession>A0A7K3WPH5</accession>
<dbReference type="GO" id="GO:0008237">
    <property type="term" value="F:metallopeptidase activity"/>
    <property type="evidence" value="ECO:0007669"/>
    <property type="project" value="InterPro"/>
</dbReference>
<name>A0A7K3WPH5_9FLAO</name>
<dbReference type="Gene3D" id="3.40.390.10">
    <property type="entry name" value="Collagenase (Catalytic Domain)"/>
    <property type="match status" value="1"/>
</dbReference>
<dbReference type="RefSeq" id="WP_163284916.1">
    <property type="nucleotide sequence ID" value="NZ_JAAGVY010000012.1"/>
</dbReference>
<dbReference type="SUPFAM" id="SSF55486">
    <property type="entry name" value="Metalloproteases ('zincins'), catalytic domain"/>
    <property type="match status" value="1"/>
</dbReference>
<protein>
    <submittedName>
        <fullName evidence="1">Uncharacterized protein</fullName>
    </submittedName>
</protein>
<sequence>MPSVFLKSDTSKTASTGTLKLPKPEVHVYFRPHSGYNGEFGFDWMRTGDTGHNGDDWYKNIVGRYREPSTGALEQVYTTGVFTKGNSDYSSLTREYELLKHPTRPNDFYSVAIVNLLPGKVAKFSLKVEVKNAVSKIEFKFDSAFFNLNITELAETSIGKRSLKNHLEVTCVQEFSSDQKIEILADGQFAGKLIFKANDKAKRYTADFVMVKVWTDINATGTPNKAAPSGREDELKKYLNQAFVNPSHISKSLNLSNDSTFNTNYSSGGKIKNAGSDALLDHIIKKFEDKYGAAKYSKHYKLFFINEDAGGLYGRSYGIGGANRAVVVYKKGFADSTLAHETLHAMGLYHSFDNDGKFTFEKNKTDNIMDYSDIAVPPLDVISTWQWQWPLIRKNSVKEK</sequence>
<reference evidence="1 2" key="1">
    <citation type="submission" date="2020-02" db="EMBL/GenBank/DDBJ databases">
        <title>Out from the shadows clarifying the taxonomy of the family Cryomorphaceae and related taxa by utilizing the GTDB taxonomic framework.</title>
        <authorList>
            <person name="Bowman J.P."/>
        </authorList>
    </citation>
    <scope>NUCLEOTIDE SEQUENCE [LARGE SCALE GENOMIC DNA]</scope>
    <source>
        <strain evidence="1 2">QSSC 1-22</strain>
    </source>
</reference>
<dbReference type="InterPro" id="IPR024079">
    <property type="entry name" value="MetalloPept_cat_dom_sf"/>
</dbReference>
<gene>
    <name evidence="1" type="ORF">G3O08_08625</name>
</gene>
<evidence type="ECO:0000313" key="2">
    <source>
        <dbReference type="Proteomes" id="UP000486602"/>
    </source>
</evidence>
<dbReference type="AlphaFoldDB" id="A0A7K3WPH5"/>
<organism evidence="1 2">
    <name type="scientific">Cryomorpha ignava</name>
    <dbReference type="NCBI Taxonomy" id="101383"/>
    <lineage>
        <taxon>Bacteria</taxon>
        <taxon>Pseudomonadati</taxon>
        <taxon>Bacteroidota</taxon>
        <taxon>Flavobacteriia</taxon>
        <taxon>Flavobacteriales</taxon>
        <taxon>Cryomorphaceae</taxon>
        <taxon>Cryomorpha</taxon>
    </lineage>
</organism>
<dbReference type="EMBL" id="JAAGVY010000012">
    <property type="protein sequence ID" value="NEN23563.1"/>
    <property type="molecule type" value="Genomic_DNA"/>
</dbReference>
<dbReference type="Proteomes" id="UP000486602">
    <property type="component" value="Unassembled WGS sequence"/>
</dbReference>